<evidence type="ECO:0000256" key="1">
    <source>
        <dbReference type="SAM" id="MobiDB-lite"/>
    </source>
</evidence>
<evidence type="ECO:0000313" key="2">
    <source>
        <dbReference type="EMBL" id="MDR6592132.1"/>
    </source>
</evidence>
<dbReference type="Proteomes" id="UP001268819">
    <property type="component" value="Unassembled WGS sequence"/>
</dbReference>
<protein>
    <submittedName>
        <fullName evidence="2">Uncharacterized protein</fullName>
    </submittedName>
</protein>
<name>A0ABU1PNA1_9PSEU</name>
<keyword evidence="3" id="KW-1185">Reference proteome</keyword>
<feature type="compositionally biased region" description="Basic and acidic residues" evidence="1">
    <location>
        <begin position="17"/>
        <end position="26"/>
    </location>
</feature>
<accession>A0ABU1PNA1</accession>
<sequence length="58" mass="6567">MDTGRAFARVPPLDPDDVTRLPDRSPSRFSPATREKRTAPAHFPTTLDHFGLSFTTRR</sequence>
<dbReference type="EMBL" id="JAVDSG010000001">
    <property type="protein sequence ID" value="MDR6592132.1"/>
    <property type="molecule type" value="Genomic_DNA"/>
</dbReference>
<evidence type="ECO:0000313" key="3">
    <source>
        <dbReference type="Proteomes" id="UP001268819"/>
    </source>
</evidence>
<dbReference type="RefSeq" id="WP_310303290.1">
    <property type="nucleotide sequence ID" value="NZ_BAAAXB010000001.1"/>
</dbReference>
<organism evidence="2 3">
    <name type="scientific">Saccharothrix longispora</name>
    <dbReference type="NCBI Taxonomy" id="33920"/>
    <lineage>
        <taxon>Bacteria</taxon>
        <taxon>Bacillati</taxon>
        <taxon>Actinomycetota</taxon>
        <taxon>Actinomycetes</taxon>
        <taxon>Pseudonocardiales</taxon>
        <taxon>Pseudonocardiaceae</taxon>
        <taxon>Saccharothrix</taxon>
    </lineage>
</organism>
<proteinExistence type="predicted"/>
<gene>
    <name evidence="2" type="ORF">J2S66_000516</name>
</gene>
<reference evidence="2 3" key="1">
    <citation type="submission" date="2023-07" db="EMBL/GenBank/DDBJ databases">
        <title>Sequencing the genomes of 1000 actinobacteria strains.</title>
        <authorList>
            <person name="Klenk H.-P."/>
        </authorList>
    </citation>
    <scope>NUCLEOTIDE SEQUENCE [LARGE SCALE GENOMIC DNA]</scope>
    <source>
        <strain evidence="2 3">DSM 43749</strain>
    </source>
</reference>
<comment type="caution">
    <text evidence="2">The sequence shown here is derived from an EMBL/GenBank/DDBJ whole genome shotgun (WGS) entry which is preliminary data.</text>
</comment>
<feature type="region of interest" description="Disordered" evidence="1">
    <location>
        <begin position="1"/>
        <end position="58"/>
    </location>
</feature>